<evidence type="ECO:0000313" key="2">
    <source>
        <dbReference type="EMBL" id="MCY1138154.1"/>
    </source>
</evidence>
<dbReference type="Proteomes" id="UP001151002">
    <property type="component" value="Unassembled WGS sequence"/>
</dbReference>
<accession>A0ABT4AV95</accession>
<evidence type="ECO:0008006" key="4">
    <source>
        <dbReference type="Google" id="ProtNLM"/>
    </source>
</evidence>
<gene>
    <name evidence="2" type="ORF">OWR29_09110</name>
</gene>
<reference evidence="2" key="1">
    <citation type="submission" date="2022-11" db="EMBL/GenBank/DDBJ databases">
        <authorList>
            <person name="Somphong A."/>
            <person name="Phongsopitanun W."/>
        </authorList>
    </citation>
    <scope>NUCLEOTIDE SEQUENCE</scope>
    <source>
        <strain evidence="2">Pm04-4</strain>
    </source>
</reference>
<dbReference type="RefSeq" id="WP_267562130.1">
    <property type="nucleotide sequence ID" value="NZ_JAPNTZ010000003.1"/>
</dbReference>
<organism evidence="2 3">
    <name type="scientific">Paractinoplanes pyxinae</name>
    <dbReference type="NCBI Taxonomy" id="2997416"/>
    <lineage>
        <taxon>Bacteria</taxon>
        <taxon>Bacillati</taxon>
        <taxon>Actinomycetota</taxon>
        <taxon>Actinomycetes</taxon>
        <taxon>Micromonosporales</taxon>
        <taxon>Micromonosporaceae</taxon>
        <taxon>Paractinoplanes</taxon>
    </lineage>
</organism>
<evidence type="ECO:0000256" key="1">
    <source>
        <dbReference type="SAM" id="Coils"/>
    </source>
</evidence>
<keyword evidence="1" id="KW-0175">Coiled coil</keyword>
<evidence type="ECO:0000313" key="3">
    <source>
        <dbReference type="Proteomes" id="UP001151002"/>
    </source>
</evidence>
<proteinExistence type="predicted"/>
<sequence length="194" mass="20947">MTVVVLVVLSLGGLGLLGVVAHRQHERAADLPPVLPEPIEDLTQQASEVGAAAERARRAADEARARVDTAEERRDEAEYRYREAQYGPGPDEPRKLVERAALEAYRRGDLTAAQLDAIWRHVPGETTTGAPEEVVRTAKQRYEHAAAEAARVRQQAYVAGVAAEVLAEEERVAEGELLAAQRSTGAGLPGLFAP</sequence>
<keyword evidence="3" id="KW-1185">Reference proteome</keyword>
<comment type="caution">
    <text evidence="2">The sequence shown here is derived from an EMBL/GenBank/DDBJ whole genome shotgun (WGS) entry which is preliminary data.</text>
</comment>
<protein>
    <recommendedName>
        <fullName evidence="4">Secreted protein</fullName>
    </recommendedName>
</protein>
<feature type="coiled-coil region" evidence="1">
    <location>
        <begin position="39"/>
        <end position="80"/>
    </location>
</feature>
<name>A0ABT4AV95_9ACTN</name>
<dbReference type="EMBL" id="JAPNTZ010000003">
    <property type="protein sequence ID" value="MCY1138154.1"/>
    <property type="molecule type" value="Genomic_DNA"/>
</dbReference>